<evidence type="ECO:0000313" key="3">
    <source>
        <dbReference type="EMBL" id="KUI64057.1"/>
    </source>
</evidence>
<name>A0A194VJ83_CYTMA</name>
<protein>
    <submittedName>
        <fullName evidence="3">Histone deacetylase complex subunit SAP18</fullName>
    </submittedName>
</protein>
<feature type="region of interest" description="Disordered" evidence="2">
    <location>
        <begin position="213"/>
        <end position="258"/>
    </location>
</feature>
<evidence type="ECO:0000313" key="4">
    <source>
        <dbReference type="Proteomes" id="UP000078559"/>
    </source>
</evidence>
<gene>
    <name evidence="3" type="ORF">VM1G_10866</name>
</gene>
<dbReference type="GO" id="GO:0005634">
    <property type="term" value="C:nucleus"/>
    <property type="evidence" value="ECO:0007669"/>
    <property type="project" value="TreeGrafter"/>
</dbReference>
<keyword evidence="4" id="KW-1185">Reference proteome</keyword>
<dbReference type="InterPro" id="IPR042534">
    <property type="entry name" value="SAP18_sf"/>
</dbReference>
<dbReference type="Proteomes" id="UP000078559">
    <property type="component" value="Unassembled WGS sequence"/>
</dbReference>
<dbReference type="Gene3D" id="3.10.20.550">
    <property type="entry name" value="ASAP complex, SAP18 subunit"/>
    <property type="match status" value="1"/>
</dbReference>
<proteinExistence type="inferred from homology"/>
<dbReference type="AlphaFoldDB" id="A0A194VJ83"/>
<organism evidence="3 4">
    <name type="scientific">Cytospora mali</name>
    <name type="common">Apple Valsa canker fungus</name>
    <name type="synonym">Valsa mali</name>
    <dbReference type="NCBI Taxonomy" id="578113"/>
    <lineage>
        <taxon>Eukaryota</taxon>
        <taxon>Fungi</taxon>
        <taxon>Dikarya</taxon>
        <taxon>Ascomycota</taxon>
        <taxon>Pezizomycotina</taxon>
        <taxon>Sordariomycetes</taxon>
        <taxon>Sordariomycetidae</taxon>
        <taxon>Diaporthales</taxon>
        <taxon>Cytosporaceae</taxon>
        <taxon>Cytospora</taxon>
    </lineage>
</organism>
<dbReference type="PANTHER" id="PTHR13082:SF0">
    <property type="entry name" value="HISTONE DEACETYLASE COMPLEX SUBUNIT SAP18"/>
    <property type="match status" value="1"/>
</dbReference>
<sequence>MDPEGKVDRDATTPFLLKVFYRTGAFHRPDEFSDPYSLPPHASIHTWPSATLSELARQLAAAKPQLLPLPTIGTRLAFRLMYYDTRAVSSGSGSASQSLAPGRFVVKELGSVVIGDGGPGISADIDEGGETEGGRISMNSTTGSEAESTKTLADARFVVGDYISCAILPPSKEDGSVQPASAARVGRGFGAGQARSMVDPGPPPMSNRQNGFGMASMRRPPPAYGVGGGRSVPPVGEWRRGERLPEGHSGKGRERRRW</sequence>
<dbReference type="EMBL" id="KN796119">
    <property type="protein sequence ID" value="KUI64057.1"/>
    <property type="molecule type" value="Genomic_DNA"/>
</dbReference>
<dbReference type="InterPro" id="IPR010516">
    <property type="entry name" value="SAP18"/>
</dbReference>
<dbReference type="OrthoDB" id="440566at2759"/>
<dbReference type="SMR" id="A0A194VJ83"/>
<dbReference type="PANTHER" id="PTHR13082">
    <property type="entry name" value="SAP18"/>
    <property type="match status" value="1"/>
</dbReference>
<comment type="similarity">
    <text evidence="1">Belongs to the SAP18 family.</text>
</comment>
<feature type="region of interest" description="Disordered" evidence="2">
    <location>
        <begin position="118"/>
        <end position="148"/>
    </location>
</feature>
<dbReference type="Pfam" id="PF06487">
    <property type="entry name" value="SAP18"/>
    <property type="match status" value="1"/>
</dbReference>
<reference evidence="3" key="1">
    <citation type="submission" date="2014-12" db="EMBL/GenBank/DDBJ databases">
        <title>Genome Sequence of Valsa Canker Pathogens Uncovers a Specific Adaption of Colonization on Woody Bark.</title>
        <authorList>
            <person name="Yin Z."/>
            <person name="Liu H."/>
            <person name="Gao X."/>
            <person name="Li Z."/>
            <person name="Song N."/>
            <person name="Ke X."/>
            <person name="Dai Q."/>
            <person name="Wu Y."/>
            <person name="Sun Y."/>
            <person name="Xu J.-R."/>
            <person name="Kang Z.K."/>
            <person name="Wang L."/>
            <person name="Huang L."/>
        </authorList>
    </citation>
    <scope>NUCLEOTIDE SEQUENCE [LARGE SCALE GENOMIC DNA]</scope>
    <source>
        <strain evidence="3">03-8</strain>
    </source>
</reference>
<evidence type="ECO:0000256" key="1">
    <source>
        <dbReference type="ARBA" id="ARBA00009143"/>
    </source>
</evidence>
<feature type="compositionally biased region" description="Basic and acidic residues" evidence="2">
    <location>
        <begin position="237"/>
        <end position="252"/>
    </location>
</feature>
<accession>A0A194VJ83</accession>
<evidence type="ECO:0000256" key="2">
    <source>
        <dbReference type="SAM" id="MobiDB-lite"/>
    </source>
</evidence>
<feature type="compositionally biased region" description="Polar residues" evidence="2">
    <location>
        <begin position="137"/>
        <end position="148"/>
    </location>
</feature>